<evidence type="ECO:0000313" key="2">
    <source>
        <dbReference type="EMBL" id="MFC3103229.1"/>
    </source>
</evidence>
<name>A0ABV7EMV7_9GAMM</name>
<proteinExistence type="predicted"/>
<dbReference type="Gene3D" id="3.40.630.30">
    <property type="match status" value="1"/>
</dbReference>
<sequence length="295" mass="33504">MGGLMSCFDDAVTVDSPENRQALLPAWEFLLAHAAVDAIELRAVHEQANIASLLDSVGGTPINADLAPFINMQTYPNFDAYLASRSKKMRQNQRRSAKYLGKEGELLGYGDDQQMSAETAIDISLDFKSRWLEARGLSGKTMLTNEARTFLKQVCRHYTRPSANACLSISSVYLDSKPVSVGIGFRHNGCHYEYLGSFDYRLEHFGPGRLRMEYGMRDCFKRGIATYSMLTPDTAFKKVWTEDAAVIRHYIVARSARGKLYRDIYMRKLRPRLKKMYHSLPPSLRTRIRSGHLWG</sequence>
<feature type="domain" description="BioF2-like acetyltransferase" evidence="1">
    <location>
        <begin position="87"/>
        <end position="238"/>
    </location>
</feature>
<dbReference type="Proteomes" id="UP001595462">
    <property type="component" value="Unassembled WGS sequence"/>
</dbReference>
<dbReference type="RefSeq" id="WP_380687059.1">
    <property type="nucleotide sequence ID" value="NZ_JBHRSS010000003.1"/>
</dbReference>
<keyword evidence="3" id="KW-1185">Reference proteome</keyword>
<protein>
    <submittedName>
        <fullName evidence="2">GNAT family N-acetyltransferase</fullName>
    </submittedName>
</protein>
<dbReference type="InterPro" id="IPR038740">
    <property type="entry name" value="BioF2-like_GNAT_dom"/>
</dbReference>
<evidence type="ECO:0000259" key="1">
    <source>
        <dbReference type="Pfam" id="PF13480"/>
    </source>
</evidence>
<dbReference type="SUPFAM" id="SSF55729">
    <property type="entry name" value="Acyl-CoA N-acyltransferases (Nat)"/>
    <property type="match status" value="1"/>
</dbReference>
<comment type="caution">
    <text evidence="2">The sequence shown here is derived from an EMBL/GenBank/DDBJ whole genome shotgun (WGS) entry which is preliminary data.</text>
</comment>
<dbReference type="EMBL" id="JBHRSS010000003">
    <property type="protein sequence ID" value="MFC3103229.1"/>
    <property type="molecule type" value="Genomic_DNA"/>
</dbReference>
<accession>A0ABV7EMV7</accession>
<evidence type="ECO:0000313" key="3">
    <source>
        <dbReference type="Proteomes" id="UP001595462"/>
    </source>
</evidence>
<dbReference type="Pfam" id="PF13480">
    <property type="entry name" value="Acetyltransf_6"/>
    <property type="match status" value="1"/>
</dbReference>
<reference evidence="3" key="1">
    <citation type="journal article" date="2019" name="Int. J. Syst. Evol. Microbiol.">
        <title>The Global Catalogue of Microorganisms (GCM) 10K type strain sequencing project: providing services to taxonomists for standard genome sequencing and annotation.</title>
        <authorList>
            <consortium name="The Broad Institute Genomics Platform"/>
            <consortium name="The Broad Institute Genome Sequencing Center for Infectious Disease"/>
            <person name="Wu L."/>
            <person name="Ma J."/>
        </authorList>
    </citation>
    <scope>NUCLEOTIDE SEQUENCE [LARGE SCALE GENOMIC DNA]</scope>
    <source>
        <strain evidence="3">KCTC 52640</strain>
    </source>
</reference>
<gene>
    <name evidence="2" type="ORF">ACFOSU_04920</name>
</gene>
<dbReference type="InterPro" id="IPR016181">
    <property type="entry name" value="Acyl_CoA_acyltransferase"/>
</dbReference>
<organism evidence="2 3">
    <name type="scientific">Salinisphaera aquimarina</name>
    <dbReference type="NCBI Taxonomy" id="2094031"/>
    <lineage>
        <taxon>Bacteria</taxon>
        <taxon>Pseudomonadati</taxon>
        <taxon>Pseudomonadota</taxon>
        <taxon>Gammaproteobacteria</taxon>
        <taxon>Salinisphaerales</taxon>
        <taxon>Salinisphaeraceae</taxon>
        <taxon>Salinisphaera</taxon>
    </lineage>
</organism>